<gene>
    <name evidence="1" type="ORF">CP980_34720</name>
</gene>
<reference evidence="1 2" key="1">
    <citation type="submission" date="2017-09" db="EMBL/GenBank/DDBJ databases">
        <authorList>
            <person name="Lee N."/>
            <person name="Cho B.-K."/>
        </authorList>
    </citation>
    <scope>NUCLEOTIDE SEQUENCE [LARGE SCALE GENOMIC DNA]</scope>
    <source>
        <strain evidence="1 2">ATCC 27476</strain>
    </source>
</reference>
<organism evidence="1 2">
    <name type="scientific">Streptomyces vinaceus</name>
    <dbReference type="NCBI Taxonomy" id="1960"/>
    <lineage>
        <taxon>Bacteria</taxon>
        <taxon>Bacillati</taxon>
        <taxon>Actinomycetota</taxon>
        <taxon>Actinomycetes</taxon>
        <taxon>Kitasatosporales</taxon>
        <taxon>Streptomycetaceae</taxon>
        <taxon>Streptomyces</taxon>
    </lineage>
</organism>
<name>A0A5J6JDW4_STRVI</name>
<evidence type="ECO:0000313" key="2">
    <source>
        <dbReference type="Proteomes" id="UP000325563"/>
    </source>
</evidence>
<proteinExistence type="predicted"/>
<dbReference type="KEGG" id="svn:CP980_34720"/>
<dbReference type="AlphaFoldDB" id="A0A5J6JDW4"/>
<dbReference type="RefSeq" id="WP_099895080.1">
    <property type="nucleotide sequence ID" value="NZ_BNBW01000006.1"/>
</dbReference>
<accession>A0A5J6JDW4</accession>
<sequence>MSAITEHGHEPGVPRTANAIAAALAPGRKGVFLEELLAAQAGDDQLAVMERWHLRATADSTRTDADRIEVAALRAGSRSGVRDLDHALAALAHNR</sequence>
<protein>
    <submittedName>
        <fullName evidence="1">Uncharacterized protein</fullName>
    </submittedName>
</protein>
<dbReference type="EMBL" id="CP023692">
    <property type="protein sequence ID" value="QEV49497.1"/>
    <property type="molecule type" value="Genomic_DNA"/>
</dbReference>
<dbReference type="Proteomes" id="UP000325563">
    <property type="component" value="Chromosome"/>
</dbReference>
<evidence type="ECO:0000313" key="1">
    <source>
        <dbReference type="EMBL" id="QEV49497.1"/>
    </source>
</evidence>
<dbReference type="GeneID" id="95615661"/>
<keyword evidence="2" id="KW-1185">Reference proteome</keyword>